<feature type="transmembrane region" description="Helical" evidence="1">
    <location>
        <begin position="15"/>
        <end position="35"/>
    </location>
</feature>
<feature type="transmembrane region" description="Helical" evidence="1">
    <location>
        <begin position="99"/>
        <end position="117"/>
    </location>
</feature>
<dbReference type="InterPro" id="IPR014509">
    <property type="entry name" value="YjdF-like"/>
</dbReference>
<reference evidence="2 3" key="2">
    <citation type="journal article" date="2011" name="PLoS ONE">
        <title>The Cyst-Dividing Bacterium Ramlibacter tataouinensis TTB310 Genome Reveals a Well-Stocked Toolbox for Adaptation to a Desert Environment.</title>
        <authorList>
            <person name="De Luca G."/>
            <person name="Barakat M."/>
            <person name="Ortet P."/>
            <person name="Fochesato S."/>
            <person name="Jourlin-Castelli C."/>
            <person name="Ansaldi M."/>
            <person name="Py B."/>
            <person name="Fichant G."/>
            <person name="Coutinho P.M."/>
            <person name="Voulhoux R."/>
            <person name="Bastien O."/>
            <person name="Marechal E."/>
            <person name="Henrissat B."/>
            <person name="Quentin Y."/>
            <person name="Noirot P."/>
            <person name="Filloux A."/>
            <person name="Mejean V."/>
            <person name="Dubow M.S."/>
            <person name="Barras F."/>
            <person name="Barbe V."/>
            <person name="Weissenbach J."/>
            <person name="Mihalcescu I."/>
            <person name="Vermeglio A."/>
            <person name="Achouak W."/>
            <person name="Heulin T."/>
        </authorList>
    </citation>
    <scope>NUCLEOTIDE SEQUENCE [LARGE SCALE GENOMIC DNA]</scope>
    <source>
        <strain evidence="3">ATCC BAA-407 / DSM 14655 / LMG 21543 / TTB310</strain>
    </source>
</reference>
<protein>
    <submittedName>
        <fullName evidence="2">Candidate membrane protein</fullName>
    </submittedName>
</protein>
<dbReference type="EMBL" id="CP000245">
    <property type="protein sequence ID" value="AEG92675.1"/>
    <property type="molecule type" value="Genomic_DNA"/>
</dbReference>
<evidence type="ECO:0000313" key="2">
    <source>
        <dbReference type="EMBL" id="AEG92675.1"/>
    </source>
</evidence>
<evidence type="ECO:0000313" key="3">
    <source>
        <dbReference type="Proteomes" id="UP000008385"/>
    </source>
</evidence>
<dbReference type="AlphaFoldDB" id="F5Y5H9"/>
<keyword evidence="1" id="KW-0812">Transmembrane</keyword>
<dbReference type="RefSeq" id="WP_013900907.1">
    <property type="nucleotide sequence ID" value="NC_015677.1"/>
</dbReference>
<feature type="transmembrane region" description="Helical" evidence="1">
    <location>
        <begin position="66"/>
        <end position="87"/>
    </location>
</feature>
<dbReference type="Pfam" id="PF09997">
    <property type="entry name" value="DUF2238"/>
    <property type="match status" value="1"/>
</dbReference>
<dbReference type="Proteomes" id="UP000008385">
    <property type="component" value="Chromosome"/>
</dbReference>
<evidence type="ECO:0000256" key="1">
    <source>
        <dbReference type="SAM" id="Phobius"/>
    </source>
</evidence>
<reference evidence="3" key="1">
    <citation type="submission" date="2006-01" db="EMBL/GenBank/DDBJ databases">
        <title>Genome of the cyst-dividing bacterium Ramlibacter tataouinensis.</title>
        <authorList>
            <person name="Barakat M."/>
            <person name="Ortet P."/>
            <person name="De Luca G."/>
            <person name="Jourlin-Castelli C."/>
            <person name="Ansaldi M."/>
            <person name="Py B."/>
            <person name="Fichant G."/>
            <person name="Coutinho P."/>
            <person name="Voulhoux R."/>
            <person name="Bastien O."/>
            <person name="Roy S."/>
            <person name="Marechal E."/>
            <person name="Henrissat B."/>
            <person name="Quentin Y."/>
            <person name="Noirot P."/>
            <person name="Filloux A."/>
            <person name="Mejean V."/>
            <person name="DuBow M."/>
            <person name="Barras F."/>
            <person name="Heulin T."/>
        </authorList>
    </citation>
    <scope>NUCLEOTIDE SEQUENCE [LARGE SCALE GENOMIC DNA]</scope>
    <source>
        <strain evidence="3">ATCC BAA-407 / DSM 14655 / LMG 21543 / TTB310</strain>
    </source>
</reference>
<proteinExistence type="predicted"/>
<accession>F5Y5H9</accession>
<feature type="transmembrane region" description="Helical" evidence="1">
    <location>
        <begin position="162"/>
        <end position="179"/>
    </location>
</feature>
<feature type="transmembrane region" description="Helical" evidence="1">
    <location>
        <begin position="124"/>
        <end position="142"/>
    </location>
</feature>
<dbReference type="STRING" id="365046.Rta_15840"/>
<dbReference type="eggNOG" id="ENOG50314Y5">
    <property type="taxonomic scope" value="Bacteria"/>
</dbReference>
<name>F5Y5H9_RAMTT</name>
<keyword evidence="1" id="KW-1133">Transmembrane helix</keyword>
<dbReference type="HOGENOM" id="CLU_1370982_0_0_4"/>
<feature type="transmembrane region" description="Helical" evidence="1">
    <location>
        <begin position="41"/>
        <end position="59"/>
    </location>
</feature>
<gene>
    <name evidence="2" type="ordered locus">Rta_15840</name>
</gene>
<dbReference type="OrthoDB" id="4966203at2"/>
<keyword evidence="1" id="KW-0472">Membrane</keyword>
<sequence length="181" mass="19205">MRRTQAAGSPLGAEVWRVLAWVGVLLIAALLALVWMAGRSALVWALGIFLVASLGIQLLKDKLPSLFIFLLVLAALLNGAGGTFDWFNAYPWFDELVHVYTGFAGLSAIGYLHALNVNPGRAQLVGWCAGMGLALGIGWEMIEGLVGDLGFVDTLSDLVLDTAGAALGGLFAWHALRAVRT</sequence>
<keyword evidence="3" id="KW-1185">Reference proteome</keyword>
<organism evidence="2 3">
    <name type="scientific">Ramlibacter tataouinensis (strain ATCC BAA-407 / DSM 14655 / LMG 21543 / TTB310)</name>
    <dbReference type="NCBI Taxonomy" id="365046"/>
    <lineage>
        <taxon>Bacteria</taxon>
        <taxon>Pseudomonadati</taxon>
        <taxon>Pseudomonadota</taxon>
        <taxon>Betaproteobacteria</taxon>
        <taxon>Burkholderiales</taxon>
        <taxon>Comamonadaceae</taxon>
        <taxon>Ramlibacter</taxon>
    </lineage>
</organism>
<dbReference type="KEGG" id="rta:Rta_15840"/>